<dbReference type="AlphaFoldDB" id="A0A150KBY2"/>
<dbReference type="PATRIC" id="fig|1398.25.peg.3827"/>
<sequence>MFYVEAGIPRQKKTGSIFFRQKCLIHSTISVTIKEQMFLVRHLSGYGVQ</sequence>
<reference evidence="1 2" key="1">
    <citation type="submission" date="2016-01" db="EMBL/GenBank/DDBJ databases">
        <title>Genome Sequences of Twelve Sporeforming Bacillus Species Isolated from Foods.</title>
        <authorList>
            <person name="Berendsen E.M."/>
            <person name="Wells-Bennik M.H."/>
            <person name="Krawcyk A.O."/>
            <person name="De Jong A."/>
            <person name="Holsappel S."/>
            <person name="Eijlander R.T."/>
            <person name="Kuipers O.P."/>
        </authorList>
    </citation>
    <scope>NUCLEOTIDE SEQUENCE [LARGE SCALE GENOMIC DNA]</scope>
    <source>
        <strain evidence="1 2">B4099</strain>
    </source>
</reference>
<organism evidence="1 2">
    <name type="scientific">Heyndrickxia coagulans</name>
    <name type="common">Weizmannia coagulans</name>
    <dbReference type="NCBI Taxonomy" id="1398"/>
    <lineage>
        <taxon>Bacteria</taxon>
        <taxon>Bacillati</taxon>
        <taxon>Bacillota</taxon>
        <taxon>Bacilli</taxon>
        <taxon>Bacillales</taxon>
        <taxon>Bacillaceae</taxon>
        <taxon>Heyndrickxia</taxon>
    </lineage>
</organism>
<dbReference type="Proteomes" id="UP000075304">
    <property type="component" value="Unassembled WGS sequence"/>
</dbReference>
<gene>
    <name evidence="1" type="ORF">B4099_0479</name>
</gene>
<name>A0A150KBY2_HEYCO</name>
<accession>A0A150KBY2</accession>
<proteinExistence type="predicted"/>
<comment type="caution">
    <text evidence="1">The sequence shown here is derived from an EMBL/GenBank/DDBJ whole genome shotgun (WGS) entry which is preliminary data.</text>
</comment>
<evidence type="ECO:0000313" key="1">
    <source>
        <dbReference type="EMBL" id="KYC66648.1"/>
    </source>
</evidence>
<dbReference type="EMBL" id="LQYI01000078">
    <property type="protein sequence ID" value="KYC66648.1"/>
    <property type="molecule type" value="Genomic_DNA"/>
</dbReference>
<evidence type="ECO:0000313" key="2">
    <source>
        <dbReference type="Proteomes" id="UP000075304"/>
    </source>
</evidence>
<protein>
    <submittedName>
        <fullName evidence="1">Uncharacterized protein</fullName>
    </submittedName>
</protein>